<evidence type="ECO:0000313" key="4">
    <source>
        <dbReference type="EMBL" id="CAF1226737.1"/>
    </source>
</evidence>
<dbReference type="SUPFAM" id="SSF51735">
    <property type="entry name" value="NAD(P)-binding Rossmann-fold domains"/>
    <property type="match status" value="1"/>
</dbReference>
<proteinExistence type="predicted"/>
<comment type="caution">
    <text evidence="4">The sequence shown here is derived from an EMBL/GenBank/DDBJ whole genome shotgun (WGS) entry which is preliminary data.</text>
</comment>
<dbReference type="EMBL" id="CAJNOR010001961">
    <property type="protein sequence ID" value="CAF1226737.1"/>
    <property type="molecule type" value="Genomic_DNA"/>
</dbReference>
<dbReference type="CDD" id="cd05259">
    <property type="entry name" value="PCBER_SDR_a"/>
    <property type="match status" value="1"/>
</dbReference>
<organism evidence="4 5">
    <name type="scientific">Adineta ricciae</name>
    <name type="common">Rotifer</name>
    <dbReference type="NCBI Taxonomy" id="249248"/>
    <lineage>
        <taxon>Eukaryota</taxon>
        <taxon>Metazoa</taxon>
        <taxon>Spiralia</taxon>
        <taxon>Gnathifera</taxon>
        <taxon>Rotifera</taxon>
        <taxon>Eurotatoria</taxon>
        <taxon>Bdelloidea</taxon>
        <taxon>Adinetida</taxon>
        <taxon>Adinetidae</taxon>
        <taxon>Adineta</taxon>
    </lineage>
</organism>
<dbReference type="Pfam" id="PF05368">
    <property type="entry name" value="NmrA"/>
    <property type="match status" value="1"/>
</dbReference>
<dbReference type="AlphaFoldDB" id="A0A814YA48"/>
<dbReference type="GO" id="GO:0016491">
    <property type="term" value="F:oxidoreductase activity"/>
    <property type="evidence" value="ECO:0007669"/>
    <property type="project" value="UniProtKB-KW"/>
</dbReference>
<dbReference type="InterPro" id="IPR008030">
    <property type="entry name" value="NmrA-like"/>
</dbReference>
<evidence type="ECO:0000313" key="5">
    <source>
        <dbReference type="Proteomes" id="UP000663828"/>
    </source>
</evidence>
<dbReference type="InterPro" id="IPR045312">
    <property type="entry name" value="PCBER-like"/>
</dbReference>
<sequence>MADSKEMKKVVVAGGTGSVGRNIVDAIVATGKYAVIVFSRHQPSNPVPKGVTLIIVDYNDHCQLHETLKNVHTVISCISDLDESCRDAQIALLHACLKAGVKRFAPSEWAGSSERNTFIELYTNVKKPVVDAVKCSGIEYTLFLNGLFMDYFATPQQSNPYLEPMPFGVDMNKCTARFVGTGDEPFNVTLLEDVAKFVAAALDLDHWEPHSGIVGSRTSWNEIIQLGEKVREQKFEVERLTVDEMLATRNKKSANSMEAFYADAMVHFARGEMEYEATLNERFPAMKVTKIDEFIEKWWKNKKKQIL</sequence>
<dbReference type="InterPro" id="IPR051609">
    <property type="entry name" value="NmrA/Isoflavone_reductase-like"/>
</dbReference>
<evidence type="ECO:0000259" key="3">
    <source>
        <dbReference type="Pfam" id="PF05368"/>
    </source>
</evidence>
<evidence type="ECO:0000256" key="1">
    <source>
        <dbReference type="ARBA" id="ARBA00022857"/>
    </source>
</evidence>
<dbReference type="Gene3D" id="3.90.25.10">
    <property type="entry name" value="UDP-galactose 4-epimerase, domain 1"/>
    <property type="match status" value="1"/>
</dbReference>
<reference evidence="4" key="1">
    <citation type="submission" date="2021-02" db="EMBL/GenBank/DDBJ databases">
        <authorList>
            <person name="Nowell W R."/>
        </authorList>
    </citation>
    <scope>NUCLEOTIDE SEQUENCE</scope>
</reference>
<dbReference type="InterPro" id="IPR036291">
    <property type="entry name" value="NAD(P)-bd_dom_sf"/>
</dbReference>
<dbReference type="Gene3D" id="3.40.50.720">
    <property type="entry name" value="NAD(P)-binding Rossmann-like Domain"/>
    <property type="match status" value="1"/>
</dbReference>
<keyword evidence="1" id="KW-0521">NADP</keyword>
<evidence type="ECO:0000256" key="2">
    <source>
        <dbReference type="ARBA" id="ARBA00023002"/>
    </source>
</evidence>
<keyword evidence="2" id="KW-0560">Oxidoreductase</keyword>
<name>A0A814YA48_ADIRI</name>
<keyword evidence="5" id="KW-1185">Reference proteome</keyword>
<dbReference type="Proteomes" id="UP000663828">
    <property type="component" value="Unassembled WGS sequence"/>
</dbReference>
<dbReference type="PANTHER" id="PTHR47706:SF4">
    <property type="entry name" value="NMRA-LIKE DOMAIN-CONTAINING PROTEIN"/>
    <property type="match status" value="1"/>
</dbReference>
<accession>A0A814YA48</accession>
<gene>
    <name evidence="4" type="ORF">XAT740_LOCUS25002</name>
</gene>
<feature type="domain" description="NmrA-like" evidence="3">
    <location>
        <begin position="8"/>
        <end position="263"/>
    </location>
</feature>
<protein>
    <recommendedName>
        <fullName evidence="3">NmrA-like domain-containing protein</fullName>
    </recommendedName>
</protein>
<dbReference type="PANTHER" id="PTHR47706">
    <property type="entry name" value="NMRA-LIKE FAMILY PROTEIN"/>
    <property type="match status" value="1"/>
</dbReference>